<protein>
    <submittedName>
        <fullName evidence="2 3">Thiamine transporter ThiT</fullName>
    </submittedName>
</protein>
<dbReference type="Gene3D" id="1.10.1760.20">
    <property type="match status" value="1"/>
</dbReference>
<keyword evidence="1" id="KW-0812">Transmembrane</keyword>
<dbReference type="Proteomes" id="UP001215533">
    <property type="component" value="Chromosome"/>
</dbReference>
<feature type="transmembrane region" description="Helical" evidence="1">
    <location>
        <begin position="163"/>
        <end position="183"/>
    </location>
</feature>
<dbReference type="Pfam" id="PF09515">
    <property type="entry name" value="Thia_YuaJ"/>
    <property type="match status" value="1"/>
</dbReference>
<accession>A0A1B2A7F3</accession>
<dbReference type="InterPro" id="IPR012651">
    <property type="entry name" value="Thia_Transptr_ThiT"/>
</dbReference>
<feature type="transmembrane region" description="Helical" evidence="1">
    <location>
        <begin position="119"/>
        <end position="143"/>
    </location>
</feature>
<dbReference type="Proteomes" id="UP000825100">
    <property type="component" value="Chromosome"/>
</dbReference>
<gene>
    <name evidence="3" type="primary">thiT</name>
    <name evidence="2" type="ORF">LTWDN19_03430</name>
    <name evidence="3" type="ORF">PSR33_01080</name>
</gene>
<proteinExistence type="predicted"/>
<organism evidence="3 5">
    <name type="scientific">Latilactobacillus curvatus</name>
    <name type="common">Lactobacillus curvatus</name>
    <dbReference type="NCBI Taxonomy" id="28038"/>
    <lineage>
        <taxon>Bacteria</taxon>
        <taxon>Bacillati</taxon>
        <taxon>Bacillota</taxon>
        <taxon>Bacilli</taxon>
        <taxon>Lactobacillales</taxon>
        <taxon>Lactobacillaceae</taxon>
        <taxon>Latilactobacillus</taxon>
    </lineage>
</organism>
<evidence type="ECO:0000313" key="5">
    <source>
        <dbReference type="Proteomes" id="UP001215533"/>
    </source>
</evidence>
<feature type="transmembrane region" description="Helical" evidence="1">
    <location>
        <begin position="55"/>
        <end position="73"/>
    </location>
</feature>
<keyword evidence="4" id="KW-1185">Reference proteome</keyword>
<evidence type="ECO:0000313" key="3">
    <source>
        <dbReference type="EMBL" id="WDC92167.1"/>
    </source>
</evidence>
<evidence type="ECO:0000256" key="1">
    <source>
        <dbReference type="SAM" id="Phobius"/>
    </source>
</evidence>
<keyword evidence="1" id="KW-0472">Membrane</keyword>
<reference evidence="3" key="2">
    <citation type="submission" date="2023-02" db="EMBL/GenBank/DDBJ databases">
        <title>Complete genome sequence of Lactobacillus curvatus CACC879 isolated from Pig feces.</title>
        <authorList>
            <person name="Park S."/>
            <person name="Park M.A."/>
            <person name="Kim D.-H."/>
            <person name="Kim Y."/>
        </authorList>
    </citation>
    <scope>NUCLEOTIDE SEQUENCE</scope>
    <source>
        <strain evidence="3">CACC879</strain>
    </source>
</reference>
<dbReference type="RefSeq" id="WP_004270421.1">
    <property type="nucleotide sequence ID" value="NZ_AP024685.1"/>
</dbReference>
<evidence type="ECO:0000313" key="4">
    <source>
        <dbReference type="Proteomes" id="UP000825100"/>
    </source>
</evidence>
<dbReference type="OrthoDB" id="9795813at2"/>
<name>A0A1B2A7F3_LATCU</name>
<sequence length="200" mass="21844">MQHQRLLIQIEGAIIAAFAVALEYIPHTVGPSAIEVSFGIIPIVIYSLRRGAIPGMVSGLIWGLLDLILRGLGNGSVLNVWQGLLEFTIAFMVVGLAGILQRPIQASIQNHTKVKTMTLLWMAAFFGTFAKYFCHFLAGAVYWGSYAPKGMNAWLYSLTVNGGSFIASFILTGIVLCICLAMVPKLYLPKDMVLHVQSEK</sequence>
<keyword evidence="1" id="KW-1133">Transmembrane helix</keyword>
<evidence type="ECO:0000313" key="2">
    <source>
        <dbReference type="EMBL" id="BCX29776.1"/>
    </source>
</evidence>
<dbReference type="EMBL" id="CP117683">
    <property type="protein sequence ID" value="WDC92167.1"/>
    <property type="molecule type" value="Genomic_DNA"/>
</dbReference>
<dbReference type="GO" id="GO:0015234">
    <property type="term" value="F:thiamine transmembrane transporter activity"/>
    <property type="evidence" value="ECO:0007669"/>
    <property type="project" value="InterPro"/>
</dbReference>
<reference evidence="2 4" key="1">
    <citation type="submission" date="2021-05" db="EMBL/GenBank/DDBJ databases">
        <title>Complete Genome Sequence of Latilactobacillus sp. Strain WDN19, a High D-Aspartate-producing Lactic Acid Bacterium Isolated from a Japanese Pickle.</title>
        <authorList>
            <person name="Kajitani K."/>
            <person name="Takahashi S."/>
        </authorList>
    </citation>
    <scope>NUCLEOTIDE SEQUENCE [LARGE SCALE GENOMIC DNA]</scope>
    <source>
        <strain evidence="2 4">WDN19</strain>
    </source>
</reference>
<dbReference type="AlphaFoldDB" id="A0A1B2A7F3"/>
<dbReference type="GO" id="GO:0005886">
    <property type="term" value="C:plasma membrane"/>
    <property type="evidence" value="ECO:0007669"/>
    <property type="project" value="InterPro"/>
</dbReference>
<dbReference type="GeneID" id="49610326"/>
<dbReference type="NCBIfam" id="TIGR02357">
    <property type="entry name" value="ECF_ThiT_YuaJ"/>
    <property type="match status" value="1"/>
</dbReference>
<dbReference type="EMBL" id="AP024685">
    <property type="protein sequence ID" value="BCX29776.1"/>
    <property type="molecule type" value="Genomic_DNA"/>
</dbReference>
<feature type="transmembrane region" description="Helical" evidence="1">
    <location>
        <begin position="79"/>
        <end position="99"/>
    </location>
</feature>